<reference evidence="1 2" key="1">
    <citation type="submission" date="2024-09" db="EMBL/GenBank/DDBJ databases">
        <authorList>
            <person name="Lee S.D."/>
        </authorList>
    </citation>
    <scope>NUCLEOTIDE SEQUENCE [LARGE SCALE GENOMIC DNA]</scope>
    <source>
        <strain evidence="1 2">N8-3</strain>
    </source>
</reference>
<sequence>MQQDDILELQDLPEYGGSAHPELFGLTSWISVEGDCETNLTLPMPY</sequence>
<accession>A0ABV6VZ83</accession>
<gene>
    <name evidence="1" type="ORF">ACEZDE_20790</name>
</gene>
<organism evidence="1 2">
    <name type="scientific">Streptacidiphilus cavernicola</name>
    <dbReference type="NCBI Taxonomy" id="3342716"/>
    <lineage>
        <taxon>Bacteria</taxon>
        <taxon>Bacillati</taxon>
        <taxon>Actinomycetota</taxon>
        <taxon>Actinomycetes</taxon>
        <taxon>Kitasatosporales</taxon>
        <taxon>Streptomycetaceae</taxon>
        <taxon>Streptacidiphilus</taxon>
    </lineage>
</organism>
<dbReference type="Proteomes" id="UP001592531">
    <property type="component" value="Unassembled WGS sequence"/>
</dbReference>
<dbReference type="RefSeq" id="WP_380537964.1">
    <property type="nucleotide sequence ID" value="NZ_JBHFAB010000015.1"/>
</dbReference>
<evidence type="ECO:0008006" key="3">
    <source>
        <dbReference type="Google" id="ProtNLM"/>
    </source>
</evidence>
<proteinExistence type="predicted"/>
<protein>
    <recommendedName>
        <fullName evidence="3">Lasso RiPP family leader peptide-containing protein</fullName>
    </recommendedName>
</protein>
<evidence type="ECO:0000313" key="2">
    <source>
        <dbReference type="Proteomes" id="UP001592531"/>
    </source>
</evidence>
<comment type="caution">
    <text evidence="1">The sequence shown here is derived from an EMBL/GenBank/DDBJ whole genome shotgun (WGS) entry which is preliminary data.</text>
</comment>
<name>A0ABV6VZ83_9ACTN</name>
<evidence type="ECO:0000313" key="1">
    <source>
        <dbReference type="EMBL" id="MFC1419050.1"/>
    </source>
</evidence>
<keyword evidence="2" id="KW-1185">Reference proteome</keyword>
<dbReference type="EMBL" id="JBHFAB010000015">
    <property type="protein sequence ID" value="MFC1419050.1"/>
    <property type="molecule type" value="Genomic_DNA"/>
</dbReference>